<dbReference type="EMBL" id="CM056744">
    <property type="protein sequence ID" value="KAJ8666437.1"/>
    <property type="molecule type" value="Genomic_DNA"/>
</dbReference>
<protein>
    <submittedName>
        <fullName evidence="1">Uncharacterized protein</fullName>
    </submittedName>
</protein>
<proteinExistence type="predicted"/>
<accession>A0ACC2N5K1</accession>
<comment type="caution">
    <text evidence="1">The sequence shown here is derived from an EMBL/GenBank/DDBJ whole genome shotgun (WGS) entry which is preliminary data.</text>
</comment>
<evidence type="ECO:0000313" key="2">
    <source>
        <dbReference type="Proteomes" id="UP001239111"/>
    </source>
</evidence>
<dbReference type="Proteomes" id="UP001239111">
    <property type="component" value="Chromosome 4"/>
</dbReference>
<gene>
    <name evidence="1" type="ORF">QAD02_008099</name>
</gene>
<keyword evidence="2" id="KW-1185">Reference proteome</keyword>
<name>A0ACC2N5K1_9HYME</name>
<organism evidence="1 2">
    <name type="scientific">Eretmocerus hayati</name>
    <dbReference type="NCBI Taxonomy" id="131215"/>
    <lineage>
        <taxon>Eukaryota</taxon>
        <taxon>Metazoa</taxon>
        <taxon>Ecdysozoa</taxon>
        <taxon>Arthropoda</taxon>
        <taxon>Hexapoda</taxon>
        <taxon>Insecta</taxon>
        <taxon>Pterygota</taxon>
        <taxon>Neoptera</taxon>
        <taxon>Endopterygota</taxon>
        <taxon>Hymenoptera</taxon>
        <taxon>Apocrita</taxon>
        <taxon>Proctotrupomorpha</taxon>
        <taxon>Chalcidoidea</taxon>
        <taxon>Aphelinidae</taxon>
        <taxon>Aphelininae</taxon>
        <taxon>Eretmocerus</taxon>
    </lineage>
</organism>
<evidence type="ECO:0000313" key="1">
    <source>
        <dbReference type="EMBL" id="KAJ8666437.1"/>
    </source>
</evidence>
<reference evidence="1" key="1">
    <citation type="submission" date="2023-04" db="EMBL/GenBank/DDBJ databases">
        <title>A chromosome-level genome assembly of the parasitoid wasp Eretmocerus hayati.</title>
        <authorList>
            <person name="Zhong Y."/>
            <person name="Liu S."/>
            <person name="Liu Y."/>
        </authorList>
    </citation>
    <scope>NUCLEOTIDE SEQUENCE</scope>
    <source>
        <strain evidence="1">ZJU_SS_LIU_2023</strain>
    </source>
</reference>
<sequence length="128" mass="14403">MEESSSSTKGMEKSSSKDLTTIAKSRHTKIPHPLELMEGIVPRLKCPNCQERLALIRLEKLVPEVPDDEDEGIDVVTVNMNVSVGIQTPQSMRKNVECFSPKNTTVGQIIRCKRQSTRLLEQEVKRAK</sequence>